<evidence type="ECO:0000256" key="2">
    <source>
        <dbReference type="ARBA" id="ARBA00022516"/>
    </source>
</evidence>
<dbReference type="PANTHER" id="PTHR43616:SF5">
    <property type="entry name" value="GLYCEROL DEHYDROGENASE 1"/>
    <property type="match status" value="1"/>
</dbReference>
<dbReference type="STRING" id="158190.SpiGrapes_1478"/>
<dbReference type="EMBL" id="CP003155">
    <property type="protein sequence ID" value="AEV29289.1"/>
    <property type="molecule type" value="Genomic_DNA"/>
</dbReference>
<keyword evidence="1" id="KW-0963">Cytoplasm</keyword>
<evidence type="ECO:0000256" key="1">
    <source>
        <dbReference type="ARBA" id="ARBA00022490"/>
    </source>
</evidence>
<keyword evidence="2" id="KW-0444">Lipid biosynthesis</keyword>
<dbReference type="Pfam" id="PF13685">
    <property type="entry name" value="Fe-ADH_2"/>
    <property type="match status" value="1"/>
</dbReference>
<keyword evidence="3" id="KW-0479">Metal-binding</keyword>
<gene>
    <name evidence="10" type="ordered locus">SpiGrapes_1478</name>
</gene>
<evidence type="ECO:0000256" key="7">
    <source>
        <dbReference type="ARBA" id="ARBA00023098"/>
    </source>
</evidence>
<keyword evidence="5" id="KW-0560">Oxidoreductase</keyword>
<dbReference type="CDD" id="cd08175">
    <property type="entry name" value="G1PDH"/>
    <property type="match status" value="1"/>
</dbReference>
<evidence type="ECO:0000256" key="3">
    <source>
        <dbReference type="ARBA" id="ARBA00022723"/>
    </source>
</evidence>
<dbReference type="Gene3D" id="1.20.1090.10">
    <property type="entry name" value="Dehydroquinate synthase-like - alpha domain"/>
    <property type="match status" value="1"/>
</dbReference>
<dbReference type="SUPFAM" id="SSF56796">
    <property type="entry name" value="Dehydroquinate synthase-like"/>
    <property type="match status" value="1"/>
</dbReference>
<reference evidence="10 11" key="1">
    <citation type="submission" date="2011-11" db="EMBL/GenBank/DDBJ databases">
        <title>Complete sequence of Spirochaeta sp. grapes.</title>
        <authorList>
            <consortium name="US DOE Joint Genome Institute"/>
            <person name="Lucas S."/>
            <person name="Han J."/>
            <person name="Lapidus A."/>
            <person name="Cheng J.-F."/>
            <person name="Goodwin L."/>
            <person name="Pitluck S."/>
            <person name="Peters L."/>
            <person name="Ovchinnikova G."/>
            <person name="Munk A.C."/>
            <person name="Detter J.C."/>
            <person name="Han C."/>
            <person name="Tapia R."/>
            <person name="Land M."/>
            <person name="Hauser L."/>
            <person name="Kyrpides N."/>
            <person name="Ivanova N."/>
            <person name="Pagani I."/>
            <person name="Ritalahtilisa K."/>
            <person name="Loeffler F."/>
            <person name="Woyke T."/>
        </authorList>
    </citation>
    <scope>NUCLEOTIDE SEQUENCE [LARGE SCALE GENOMIC DNA]</scope>
    <source>
        <strain evidence="11">ATCC BAA-1885 / DSM 22778 / Grapes</strain>
    </source>
</reference>
<accession>G8QV53</accession>
<keyword evidence="9" id="KW-1208">Phospholipid metabolism</keyword>
<dbReference type="GO" id="GO:0046872">
    <property type="term" value="F:metal ion binding"/>
    <property type="evidence" value="ECO:0007669"/>
    <property type="project" value="UniProtKB-KW"/>
</dbReference>
<dbReference type="GO" id="GO:0016614">
    <property type="term" value="F:oxidoreductase activity, acting on CH-OH group of donors"/>
    <property type="evidence" value="ECO:0007669"/>
    <property type="project" value="InterPro"/>
</dbReference>
<sequence length="420" mass="46401">MDTKISLVEKGCINRIGELFTEAFNHSSALLVSDENTLSVGGFAVVKSLEQHKIPVRQCCFPAEPMVYADEFSLAKLRESLRKDRSIIVVLGSGTLNDIAKRISFEFGRPYMVVATAPSVDGYTSYGAAVSLNGFKQTLPCSAPYAVIADTDILCSSPMPMIASGFGDCMAKFTAGADWIVADLLGIQPIRKDVWDMVQNPLHHVYARCQAIGSRDPVSIGMLFDALSASGFAMQIMHDSRPASGSEHLISHVWEMEHLQASHGFKVAIGTVAISYLYEKLQTLDFSNILENKAETWEERESSIRRVFPSDKIYEQVLPIAKAKFLEGKALEERRKAILHVLMAIRRKCAEQLPGYRNLSQAMQTVSCPTKALEINATRQDLVRAIKGAQMIRDRYTILDLLYEAGLLDEALSTLEGLAV</sequence>
<protein>
    <submittedName>
        <fullName evidence="10">Glycerol dehydrogenase-like oxidoreductase</fullName>
    </submittedName>
</protein>
<proteinExistence type="predicted"/>
<keyword evidence="8" id="KW-0594">Phospholipid biosynthesis</keyword>
<dbReference type="InterPro" id="IPR032837">
    <property type="entry name" value="G1PDH"/>
</dbReference>
<evidence type="ECO:0000313" key="10">
    <source>
        <dbReference type="EMBL" id="AEV29289.1"/>
    </source>
</evidence>
<dbReference type="Gene3D" id="3.40.50.1970">
    <property type="match status" value="1"/>
</dbReference>
<dbReference type="HOGENOM" id="CLU_038362_1_0_12"/>
<evidence type="ECO:0000256" key="8">
    <source>
        <dbReference type="ARBA" id="ARBA00023209"/>
    </source>
</evidence>
<evidence type="ECO:0000256" key="5">
    <source>
        <dbReference type="ARBA" id="ARBA00023002"/>
    </source>
</evidence>
<dbReference type="eggNOG" id="COG0371">
    <property type="taxonomic scope" value="Bacteria"/>
</dbReference>
<dbReference type="PANTHER" id="PTHR43616">
    <property type="entry name" value="GLYCEROL DEHYDROGENASE"/>
    <property type="match status" value="1"/>
</dbReference>
<keyword evidence="4" id="KW-0521">NADP</keyword>
<dbReference type="Proteomes" id="UP000005632">
    <property type="component" value="Chromosome"/>
</dbReference>
<evidence type="ECO:0000256" key="9">
    <source>
        <dbReference type="ARBA" id="ARBA00023264"/>
    </source>
</evidence>
<dbReference type="OrthoDB" id="9763580at2"/>
<organism evidence="10 11">
    <name type="scientific">Sphaerochaeta pleomorpha (strain ATCC BAA-1885 / DSM 22778 / Grapes)</name>
    <dbReference type="NCBI Taxonomy" id="158190"/>
    <lineage>
        <taxon>Bacteria</taxon>
        <taxon>Pseudomonadati</taxon>
        <taxon>Spirochaetota</taxon>
        <taxon>Spirochaetia</taxon>
        <taxon>Spirochaetales</taxon>
        <taxon>Sphaerochaetaceae</taxon>
        <taxon>Sphaerochaeta</taxon>
    </lineage>
</organism>
<dbReference type="RefSeq" id="WP_014270137.1">
    <property type="nucleotide sequence ID" value="NC_016633.1"/>
</dbReference>
<evidence type="ECO:0000256" key="6">
    <source>
        <dbReference type="ARBA" id="ARBA00023027"/>
    </source>
</evidence>
<name>G8QV53_SPHPG</name>
<dbReference type="GO" id="GO:0008654">
    <property type="term" value="P:phospholipid biosynthetic process"/>
    <property type="evidence" value="ECO:0007669"/>
    <property type="project" value="UniProtKB-KW"/>
</dbReference>
<dbReference type="AlphaFoldDB" id="G8QV53"/>
<keyword evidence="6" id="KW-0520">NAD</keyword>
<dbReference type="KEGG" id="sgp:SpiGrapes_1478"/>
<keyword evidence="11" id="KW-1185">Reference proteome</keyword>
<keyword evidence="7" id="KW-0443">Lipid metabolism</keyword>
<dbReference type="InterPro" id="IPR016205">
    <property type="entry name" value="Glycerol_DH"/>
</dbReference>
<evidence type="ECO:0000313" key="11">
    <source>
        <dbReference type="Proteomes" id="UP000005632"/>
    </source>
</evidence>
<evidence type="ECO:0000256" key="4">
    <source>
        <dbReference type="ARBA" id="ARBA00022857"/>
    </source>
</evidence>